<keyword evidence="1 7" id="KW-1003">Cell membrane</keyword>
<feature type="compositionally biased region" description="Basic and acidic residues" evidence="8">
    <location>
        <begin position="237"/>
        <end position="250"/>
    </location>
</feature>
<feature type="site" description="Important for catalytic activity" evidence="7">
    <location>
        <position position="489"/>
    </location>
</feature>
<dbReference type="InterPro" id="IPR003770">
    <property type="entry name" value="MLTG-like"/>
</dbReference>
<dbReference type="NCBIfam" id="TIGR00247">
    <property type="entry name" value="endolytic transglycosylase MltG"/>
    <property type="match status" value="1"/>
</dbReference>
<evidence type="ECO:0000256" key="5">
    <source>
        <dbReference type="ARBA" id="ARBA00023239"/>
    </source>
</evidence>
<dbReference type="CDD" id="cd08010">
    <property type="entry name" value="MltG_like"/>
    <property type="match status" value="1"/>
</dbReference>
<dbReference type="GO" id="GO:0009252">
    <property type="term" value="P:peptidoglycan biosynthetic process"/>
    <property type="evidence" value="ECO:0007669"/>
    <property type="project" value="UniProtKB-UniRule"/>
</dbReference>
<keyword evidence="2 7" id="KW-0812">Transmembrane</keyword>
<keyword evidence="4 7" id="KW-0472">Membrane</keyword>
<feature type="region of interest" description="Disordered" evidence="8">
    <location>
        <begin position="1"/>
        <end position="258"/>
    </location>
</feature>
<dbReference type="Pfam" id="PF02618">
    <property type="entry name" value="YceG"/>
    <property type="match status" value="1"/>
</dbReference>
<dbReference type="EC" id="4.2.2.29" evidence="7"/>
<reference evidence="9 10" key="1">
    <citation type="submission" date="2020-01" db="EMBL/GenBank/DDBJ databases">
        <title>Insect and environment-associated Actinomycetes.</title>
        <authorList>
            <person name="Currrie C."/>
            <person name="Chevrette M."/>
            <person name="Carlson C."/>
            <person name="Stubbendieck R."/>
            <person name="Wendt-Pienkowski E."/>
        </authorList>
    </citation>
    <scope>NUCLEOTIDE SEQUENCE [LARGE SCALE GENOMIC DNA]</scope>
    <source>
        <strain evidence="9 10">SID11342</strain>
    </source>
</reference>
<dbReference type="GO" id="GO:0008932">
    <property type="term" value="F:lytic endotransglycosylase activity"/>
    <property type="evidence" value="ECO:0007669"/>
    <property type="project" value="UniProtKB-UniRule"/>
</dbReference>
<dbReference type="PANTHER" id="PTHR30518">
    <property type="entry name" value="ENDOLYTIC MUREIN TRANSGLYCOSYLASE"/>
    <property type="match status" value="1"/>
</dbReference>
<feature type="transmembrane region" description="Helical" evidence="7">
    <location>
        <begin position="259"/>
        <end position="282"/>
    </location>
</feature>
<evidence type="ECO:0000313" key="9">
    <source>
        <dbReference type="EMBL" id="NEA17550.1"/>
    </source>
</evidence>
<comment type="subcellular location">
    <subcellularLocation>
        <location evidence="7">Cell membrane</location>
        <topology evidence="7">Single-pass membrane protein</topology>
    </subcellularLocation>
</comment>
<evidence type="ECO:0000313" key="10">
    <source>
        <dbReference type="Proteomes" id="UP000471293"/>
    </source>
</evidence>
<keyword evidence="6 7" id="KW-0961">Cell wall biogenesis/degradation</keyword>
<proteinExistence type="inferred from homology"/>
<dbReference type="EMBL" id="JAAGLQ010000400">
    <property type="protein sequence ID" value="NEA17550.1"/>
    <property type="molecule type" value="Genomic_DNA"/>
</dbReference>
<feature type="compositionally biased region" description="Low complexity" evidence="8">
    <location>
        <begin position="41"/>
        <end position="128"/>
    </location>
</feature>
<sequence>MTEYGRGPGSEPWHPEDPLYGDQGWDGRQAVQGHGQGQGPYEGQQQPYAQDPYAQQGYAQDPYAQQQDPYAQQQDPYAQQQYGHQQDPYAQQQQHQQQDPYAPQHQQQYYGNPQDPYAQQPQSQPQYDGGWDTGRQATMPYDPQAASYDPGQGGGYGEQPDHYGTPEAYPPPQPPGRRAQPEPEPERQPDPARQNPDWDPDAPQEETHPFFTGADEPADDTRTRPRRDEDEDGDPEEGSRASRRGGGERRGKGKKKSRNGCACLGVAVVLVGGLGGVAYVGYSYYQDRFGAAPDYAGDGSGSVEVEIPEGAYGNEIANILKKAGVVKSTDAFISAQNGNPKGKSLQAGVYLLKKEMSAKSAVELMLDPASQNGLMVRPGQRNETVYAAIDKQLGLKEGTTADVAKTNAGSLGLPDWADNDPVIKDPLEGFLYPATYAVAKGTKPEAVLKKMVSRANAEYNKLDLEEAAKKYDLDGPWQVITVASLVQAEGLTHDDFRKMAEVVYNRLKPDNTVTNRKLEFDSAFNYLKKQSEIKITSKEIRTNNDPYNTYYHTGLPPGPISNPGDDALRAALNPTGDGWMFFISLDGKKTDFTKTVAEHEKLNEKFRELHGLG</sequence>
<evidence type="ECO:0000256" key="2">
    <source>
        <dbReference type="ARBA" id="ARBA00022692"/>
    </source>
</evidence>
<dbReference type="Gene3D" id="3.30.1490.480">
    <property type="entry name" value="Endolytic murein transglycosylase"/>
    <property type="match status" value="1"/>
</dbReference>
<evidence type="ECO:0000256" key="6">
    <source>
        <dbReference type="ARBA" id="ARBA00023316"/>
    </source>
</evidence>
<dbReference type="GO" id="GO:0005886">
    <property type="term" value="C:plasma membrane"/>
    <property type="evidence" value="ECO:0007669"/>
    <property type="project" value="UniProtKB-SubCell"/>
</dbReference>
<dbReference type="HAMAP" id="MF_02065">
    <property type="entry name" value="MltG"/>
    <property type="match status" value="1"/>
</dbReference>
<dbReference type="PANTHER" id="PTHR30518:SF2">
    <property type="entry name" value="ENDOLYTIC MUREIN TRANSGLYCOSYLASE"/>
    <property type="match status" value="1"/>
</dbReference>
<evidence type="ECO:0000256" key="7">
    <source>
        <dbReference type="HAMAP-Rule" id="MF_02065"/>
    </source>
</evidence>
<dbReference type="GO" id="GO:0071555">
    <property type="term" value="P:cell wall organization"/>
    <property type="evidence" value="ECO:0007669"/>
    <property type="project" value="UniProtKB-KW"/>
</dbReference>
<feature type="compositionally biased region" description="Basic and acidic residues" evidence="8">
    <location>
        <begin position="179"/>
        <end position="190"/>
    </location>
</feature>
<comment type="catalytic activity">
    <reaction evidence="7">
        <text>a peptidoglycan chain = a peptidoglycan chain with N-acetyl-1,6-anhydromuramyl-[peptide] at the reducing end + a peptidoglycan chain with N-acetylglucosamine at the non-reducing end.</text>
        <dbReference type="EC" id="4.2.2.29"/>
    </reaction>
</comment>
<gene>
    <name evidence="7 9" type="primary">mltG</name>
    <name evidence="9" type="ORF">G3I29_18945</name>
</gene>
<dbReference type="Proteomes" id="UP000471293">
    <property type="component" value="Unassembled WGS sequence"/>
</dbReference>
<feature type="compositionally biased region" description="Basic and acidic residues" evidence="8">
    <location>
        <begin position="219"/>
        <end position="228"/>
    </location>
</feature>
<comment type="caution">
    <text evidence="9">The sequence shown here is derived from an EMBL/GenBank/DDBJ whole genome shotgun (WGS) entry which is preliminary data.</text>
</comment>
<comment type="function">
    <text evidence="7">Functions as a peptidoglycan terminase that cleaves nascent peptidoglycan strands endolytically to terminate their elongation.</text>
</comment>
<keyword evidence="5 7" id="KW-0456">Lyase</keyword>
<comment type="similarity">
    <text evidence="7">Belongs to the transglycosylase MltG family.</text>
</comment>
<evidence type="ECO:0000256" key="4">
    <source>
        <dbReference type="ARBA" id="ARBA00023136"/>
    </source>
</evidence>
<evidence type="ECO:0000256" key="3">
    <source>
        <dbReference type="ARBA" id="ARBA00022989"/>
    </source>
</evidence>
<evidence type="ECO:0000256" key="8">
    <source>
        <dbReference type="SAM" id="MobiDB-lite"/>
    </source>
</evidence>
<organism evidence="9 10">
    <name type="scientific">Streptomyces halstedii</name>
    <dbReference type="NCBI Taxonomy" id="1944"/>
    <lineage>
        <taxon>Bacteria</taxon>
        <taxon>Bacillati</taxon>
        <taxon>Actinomycetota</taxon>
        <taxon>Actinomycetes</taxon>
        <taxon>Kitasatosporales</taxon>
        <taxon>Streptomycetaceae</taxon>
        <taxon>Streptomyces</taxon>
    </lineage>
</organism>
<dbReference type="RefSeq" id="WP_164346203.1">
    <property type="nucleotide sequence ID" value="NZ_JAAGLQ010000400.1"/>
</dbReference>
<dbReference type="AlphaFoldDB" id="A0A6N9U187"/>
<protein>
    <recommendedName>
        <fullName evidence="7">Endolytic murein transglycosylase</fullName>
        <ecNumber evidence="7">4.2.2.29</ecNumber>
    </recommendedName>
    <alternativeName>
        <fullName evidence="7">Peptidoglycan lytic transglycosylase</fullName>
    </alternativeName>
    <alternativeName>
        <fullName evidence="7">Peptidoglycan polymerization terminase</fullName>
    </alternativeName>
</protein>
<keyword evidence="3 7" id="KW-1133">Transmembrane helix</keyword>
<evidence type="ECO:0000256" key="1">
    <source>
        <dbReference type="ARBA" id="ARBA00022475"/>
    </source>
</evidence>
<accession>A0A6N9U187</accession>
<name>A0A6N9U187_STRHA</name>